<evidence type="ECO:0000313" key="1">
    <source>
        <dbReference type="EMBL" id="QQN87639.1"/>
    </source>
</evidence>
<evidence type="ECO:0000313" key="2">
    <source>
        <dbReference type="Proteomes" id="UP000596079"/>
    </source>
</evidence>
<reference evidence="1 2" key="1">
    <citation type="submission" date="2020-08" db="EMBL/GenBank/DDBJ databases">
        <title>Emergence of ISAba1-mediated novel tet(X) in Acinetobacter variabilis from a chicken farm.</title>
        <authorList>
            <person name="Peng K."/>
            <person name="Li R."/>
        </authorList>
    </citation>
    <scope>NUCLEOTIDE SEQUENCE [LARGE SCALE GENOMIC DNA]</scope>
    <source>
        <strain evidence="1 2">XM9F202-2</strain>
    </source>
</reference>
<dbReference type="RefSeq" id="WP_180011724.1">
    <property type="nucleotide sequence ID" value="NZ_CP060811.1"/>
</dbReference>
<dbReference type="GeneID" id="89665050"/>
<protein>
    <submittedName>
        <fullName evidence="1">DUF4303 domain-containing protein</fullName>
    </submittedName>
</protein>
<dbReference type="EMBL" id="CP060811">
    <property type="protein sequence ID" value="QQN87639.1"/>
    <property type="molecule type" value="Genomic_DNA"/>
</dbReference>
<name>A0A7T8AQG7_9GAMM</name>
<proteinExistence type="predicted"/>
<gene>
    <name evidence="1" type="ORF">IAQ69_12420</name>
</gene>
<sequence length="284" mass="33250">MLDYLEHLQQTLVKEFYQLYDRYQDDHIYACSLVFDEFLLLDDLAISTERSIFQDPEDPQQYLAERDRWNVRKWRYKSQSSSQSELMPFKTLLAEYFKTQHSFGHPVLAQQKQLPATHLDLLLETFKQAKRKLSEAYGLDLDSIIFFLSVPIQPECECQSALELNSDSRLLQDFLAFRQTLSQPRVNKRLKLSQSDKDILIDLEQMLAMEPYDYLQVAQDAYLLTLESYFIDSNIYIQKLIQHIAAMAAEPDGSCALSREEIMQRLQQFSANLPLSPDISSIHR</sequence>
<dbReference type="AlphaFoldDB" id="A0A7T8AQG7"/>
<organism evidence="1 2">
    <name type="scientific">Acinetobacter variabilis</name>
    <dbReference type="NCBI Taxonomy" id="70346"/>
    <lineage>
        <taxon>Bacteria</taxon>
        <taxon>Pseudomonadati</taxon>
        <taxon>Pseudomonadota</taxon>
        <taxon>Gammaproteobacteria</taxon>
        <taxon>Moraxellales</taxon>
        <taxon>Moraxellaceae</taxon>
        <taxon>Acinetobacter</taxon>
    </lineage>
</organism>
<accession>A0A7T8AQG7</accession>
<dbReference type="Proteomes" id="UP000596079">
    <property type="component" value="Chromosome"/>
</dbReference>